<protein>
    <submittedName>
        <fullName evidence="1">Uncharacterized protein</fullName>
    </submittedName>
</protein>
<dbReference type="VEuPathDB" id="FungiDB:HpaG807194"/>
<accession>M4BLA9</accession>
<dbReference type="EnsemblProtists" id="HpaT807194">
    <property type="protein sequence ID" value="HpaP807194"/>
    <property type="gene ID" value="HpaG807194"/>
</dbReference>
<dbReference type="AlphaFoldDB" id="M4BLA9"/>
<evidence type="ECO:0000313" key="2">
    <source>
        <dbReference type="Proteomes" id="UP000011713"/>
    </source>
</evidence>
<evidence type="ECO:0000313" key="1">
    <source>
        <dbReference type="EnsemblProtists" id="HpaP807194"/>
    </source>
</evidence>
<reference evidence="2" key="1">
    <citation type="journal article" date="2010" name="Science">
        <title>Signatures of adaptation to obligate biotrophy in the Hyaloperonospora arabidopsidis genome.</title>
        <authorList>
            <person name="Baxter L."/>
            <person name="Tripathy S."/>
            <person name="Ishaque N."/>
            <person name="Boot N."/>
            <person name="Cabral A."/>
            <person name="Kemen E."/>
            <person name="Thines M."/>
            <person name="Ah-Fong A."/>
            <person name="Anderson R."/>
            <person name="Badejoko W."/>
            <person name="Bittner-Eddy P."/>
            <person name="Boore J.L."/>
            <person name="Chibucos M.C."/>
            <person name="Coates M."/>
            <person name="Dehal P."/>
            <person name="Delehaunty K."/>
            <person name="Dong S."/>
            <person name="Downton P."/>
            <person name="Dumas B."/>
            <person name="Fabro G."/>
            <person name="Fronick C."/>
            <person name="Fuerstenberg S.I."/>
            <person name="Fulton L."/>
            <person name="Gaulin E."/>
            <person name="Govers F."/>
            <person name="Hughes L."/>
            <person name="Humphray S."/>
            <person name="Jiang R.H."/>
            <person name="Judelson H."/>
            <person name="Kamoun S."/>
            <person name="Kyung K."/>
            <person name="Meijer H."/>
            <person name="Minx P."/>
            <person name="Morris P."/>
            <person name="Nelson J."/>
            <person name="Phuntumart V."/>
            <person name="Qutob D."/>
            <person name="Rehmany A."/>
            <person name="Rougon-Cardoso A."/>
            <person name="Ryden P."/>
            <person name="Torto-Alalibo T."/>
            <person name="Studholme D."/>
            <person name="Wang Y."/>
            <person name="Win J."/>
            <person name="Wood J."/>
            <person name="Clifton S.W."/>
            <person name="Rogers J."/>
            <person name="Van den Ackerveken G."/>
            <person name="Jones J.D."/>
            <person name="McDowell J.M."/>
            <person name="Beynon J."/>
            <person name="Tyler B.M."/>
        </authorList>
    </citation>
    <scope>NUCLEOTIDE SEQUENCE [LARGE SCALE GENOMIC DNA]</scope>
    <source>
        <strain evidence="2">Emoy2</strain>
    </source>
</reference>
<dbReference type="EMBL" id="JH598375">
    <property type="status" value="NOT_ANNOTATED_CDS"/>
    <property type="molecule type" value="Genomic_DNA"/>
</dbReference>
<dbReference type="HOGENOM" id="CLU_2431704_0_0_1"/>
<organism evidence="1 2">
    <name type="scientific">Hyaloperonospora arabidopsidis (strain Emoy2)</name>
    <name type="common">Downy mildew agent</name>
    <name type="synonym">Peronospora arabidopsidis</name>
    <dbReference type="NCBI Taxonomy" id="559515"/>
    <lineage>
        <taxon>Eukaryota</taxon>
        <taxon>Sar</taxon>
        <taxon>Stramenopiles</taxon>
        <taxon>Oomycota</taxon>
        <taxon>Peronosporomycetes</taxon>
        <taxon>Peronosporales</taxon>
        <taxon>Peronosporaceae</taxon>
        <taxon>Hyaloperonospora</taxon>
    </lineage>
</organism>
<dbReference type="InParanoid" id="M4BLA9"/>
<proteinExistence type="predicted"/>
<sequence length="91" mass="10248">MGIHLNFDPTRSIAEALHKAVIVRSSSGFVLDPGFYFESHFVLDETRRFRPGGATEYRLARGMVSNMHWYCSACFTVFTAHGCQYGAVKLL</sequence>
<keyword evidence="2" id="KW-1185">Reference proteome</keyword>
<dbReference type="Proteomes" id="UP000011713">
    <property type="component" value="Unassembled WGS sequence"/>
</dbReference>
<name>M4BLA9_HYAAE</name>
<reference evidence="1" key="2">
    <citation type="submission" date="2015-06" db="UniProtKB">
        <authorList>
            <consortium name="EnsemblProtists"/>
        </authorList>
    </citation>
    <scope>IDENTIFICATION</scope>
    <source>
        <strain evidence="1">Emoy2</strain>
    </source>
</reference>